<keyword evidence="1" id="KW-0472">Membrane</keyword>
<sequence>MKSWLTYFLPNDEYKEKQMLVFIAEGAILQIFIVILMLIASNFLTFIQADTILLVSSMIFLLYVTARFILSGMEYADITTERAYKKELRAILIKTSVFVSFTLFILGLITIFNVSVLLTNDQNWFAFLVLIICTSFFMCSANYISLKRSFRKNKELL</sequence>
<dbReference type="Proteomes" id="UP000319837">
    <property type="component" value="Unassembled WGS sequence"/>
</dbReference>
<keyword evidence="1" id="KW-0812">Transmembrane</keyword>
<feature type="transmembrane region" description="Helical" evidence="1">
    <location>
        <begin position="124"/>
        <end position="144"/>
    </location>
</feature>
<accession>A0A553SLZ6</accession>
<dbReference type="RefSeq" id="WP_185766288.1">
    <property type="nucleotide sequence ID" value="NZ_RIBP01000004.1"/>
</dbReference>
<protein>
    <recommendedName>
        <fullName evidence="4">DUF3278 domain-containing protein</fullName>
    </recommendedName>
</protein>
<evidence type="ECO:0008006" key="4">
    <source>
        <dbReference type="Google" id="ProtNLM"/>
    </source>
</evidence>
<dbReference type="AlphaFoldDB" id="A0A553SLZ6"/>
<evidence type="ECO:0000313" key="3">
    <source>
        <dbReference type="Proteomes" id="UP000319837"/>
    </source>
</evidence>
<feature type="transmembrane region" description="Helical" evidence="1">
    <location>
        <begin position="91"/>
        <end position="112"/>
    </location>
</feature>
<dbReference type="EMBL" id="RIBP01000004">
    <property type="protein sequence ID" value="TRZ38013.1"/>
    <property type="molecule type" value="Genomic_DNA"/>
</dbReference>
<feature type="transmembrane region" description="Helical" evidence="1">
    <location>
        <begin position="52"/>
        <end position="70"/>
    </location>
</feature>
<keyword evidence="1" id="KW-1133">Transmembrane helix</keyword>
<evidence type="ECO:0000256" key="1">
    <source>
        <dbReference type="SAM" id="Phobius"/>
    </source>
</evidence>
<reference evidence="3" key="1">
    <citation type="submission" date="2018-10" db="EMBL/GenBank/DDBJ databases">
        <title>FDA dAtabase for Regulatory Grade micrObial Sequences (FDA-ARGOS): Supporting development and validation of Infectious Disease Dx tests.</title>
        <authorList>
            <person name="Minogue T."/>
            <person name="Wolcott M."/>
            <person name="Wasieloski L."/>
            <person name="Aguilar W."/>
            <person name="Moore D."/>
            <person name="Tallon L."/>
            <person name="Sadzewicz L."/>
            <person name="Sengamalay N."/>
            <person name="Ott S."/>
            <person name="Godinez A."/>
            <person name="Nagaraj S."/>
            <person name="Vavikolanu K."/>
            <person name="Vyas G."/>
            <person name="Nadendla S."/>
            <person name="George J."/>
            <person name="Sichtig H."/>
        </authorList>
    </citation>
    <scope>NUCLEOTIDE SEQUENCE [LARGE SCALE GENOMIC DNA]</scope>
    <source>
        <strain evidence="3">FDAARGOS_343</strain>
    </source>
</reference>
<feature type="transmembrane region" description="Helical" evidence="1">
    <location>
        <begin position="20"/>
        <end position="40"/>
    </location>
</feature>
<evidence type="ECO:0000313" key="2">
    <source>
        <dbReference type="EMBL" id="TRZ38013.1"/>
    </source>
</evidence>
<proteinExistence type="predicted"/>
<gene>
    <name evidence="2" type="ORF">CEQ21_21615</name>
</gene>
<organism evidence="2 3">
    <name type="scientific">Niallia circulans</name>
    <name type="common">Bacillus circulans</name>
    <dbReference type="NCBI Taxonomy" id="1397"/>
    <lineage>
        <taxon>Bacteria</taxon>
        <taxon>Bacillati</taxon>
        <taxon>Bacillota</taxon>
        <taxon>Bacilli</taxon>
        <taxon>Bacillales</taxon>
        <taxon>Bacillaceae</taxon>
        <taxon>Niallia</taxon>
    </lineage>
</organism>
<name>A0A553SLZ6_NIACI</name>
<comment type="caution">
    <text evidence="2">The sequence shown here is derived from an EMBL/GenBank/DDBJ whole genome shotgun (WGS) entry which is preliminary data.</text>
</comment>